<gene>
    <name evidence="1" type="primary">LOC107773528</name>
</gene>
<accession>A0A1S3Y8M6</accession>
<proteinExistence type="predicted"/>
<evidence type="ECO:0000313" key="1">
    <source>
        <dbReference type="RefSeq" id="XP_016448423.1"/>
    </source>
</evidence>
<dbReference type="PaxDb" id="4097-A0A1S3Y8M6"/>
<sequence>MAQSFPMKDGEGAYSNTKNSLLQDTCLTSLVYHSLFFKGSDTLRTGVGKTQLRKERGFTENFLGKPSTQEHMAKNGDDRVDLAAREAAQHREQATWLAAEATLRAADETFEEDGSRRFNLNRPLVQD</sequence>
<dbReference type="RefSeq" id="XP_016448423.1">
    <property type="nucleotide sequence ID" value="XM_016592937.1"/>
</dbReference>
<name>A0A1S3Y8M6_TOBAC</name>
<dbReference type="KEGG" id="nta:107773528"/>
<dbReference type="AlphaFoldDB" id="A0A1S3Y8M6"/>
<reference evidence="1" key="1">
    <citation type="submission" date="2025-08" db="UniProtKB">
        <authorList>
            <consortium name="RefSeq"/>
        </authorList>
    </citation>
    <scope>IDENTIFICATION</scope>
</reference>
<organism evidence="1">
    <name type="scientific">Nicotiana tabacum</name>
    <name type="common">Common tobacco</name>
    <dbReference type="NCBI Taxonomy" id="4097"/>
    <lineage>
        <taxon>Eukaryota</taxon>
        <taxon>Viridiplantae</taxon>
        <taxon>Streptophyta</taxon>
        <taxon>Embryophyta</taxon>
        <taxon>Tracheophyta</taxon>
        <taxon>Spermatophyta</taxon>
        <taxon>Magnoliopsida</taxon>
        <taxon>eudicotyledons</taxon>
        <taxon>Gunneridae</taxon>
        <taxon>Pentapetalae</taxon>
        <taxon>asterids</taxon>
        <taxon>lamiids</taxon>
        <taxon>Solanales</taxon>
        <taxon>Solanaceae</taxon>
        <taxon>Nicotianoideae</taxon>
        <taxon>Nicotianeae</taxon>
        <taxon>Nicotiana</taxon>
    </lineage>
</organism>
<protein>
    <submittedName>
        <fullName evidence="1">Uncharacterized protein</fullName>
    </submittedName>
</protein>